<dbReference type="KEGG" id="rei:IE4771_CH01516"/>
<dbReference type="SUPFAM" id="SSF102400">
    <property type="entry name" value="DNA polymerase III chi subunit"/>
    <property type="match status" value="1"/>
</dbReference>
<dbReference type="EC" id="2.7.7.7" evidence="1"/>
<organism evidence="1 2">
    <name type="scientific">Rhizobium etli bv. mimosae str. IE4771</name>
    <dbReference type="NCBI Taxonomy" id="1432050"/>
    <lineage>
        <taxon>Bacteria</taxon>
        <taxon>Pseudomonadati</taxon>
        <taxon>Pseudomonadota</taxon>
        <taxon>Alphaproteobacteria</taxon>
        <taxon>Hyphomicrobiales</taxon>
        <taxon>Rhizobiaceae</taxon>
        <taxon>Rhizobium/Agrobacterium group</taxon>
        <taxon>Rhizobium</taxon>
    </lineage>
</organism>
<dbReference type="GO" id="GO:0032298">
    <property type="term" value="P:positive regulation of DNA-templated DNA replication initiation"/>
    <property type="evidence" value="ECO:0007669"/>
    <property type="project" value="TreeGrafter"/>
</dbReference>
<dbReference type="NCBIfam" id="NF004347">
    <property type="entry name" value="PRK05728.1-4"/>
    <property type="match status" value="1"/>
</dbReference>
<dbReference type="AlphaFoldDB" id="A0A060I435"/>
<protein>
    <submittedName>
        <fullName evidence="1">DNA polymerase III chi subunit HolC-like protein</fullName>
        <ecNumber evidence="1">2.7.7.7</ecNumber>
    </submittedName>
</protein>
<dbReference type="PANTHER" id="PTHR38767:SF1">
    <property type="entry name" value="DNA POLYMERASE III SUBUNIT CHI"/>
    <property type="match status" value="1"/>
</dbReference>
<dbReference type="EMBL" id="CP006986">
    <property type="protein sequence ID" value="AIC26660.1"/>
    <property type="molecule type" value="Genomic_DNA"/>
</dbReference>
<keyword evidence="1" id="KW-0548">Nucleotidyltransferase</keyword>
<name>A0A060I435_RHIET</name>
<keyword evidence="1" id="KW-0808">Transferase</keyword>
<proteinExistence type="predicted"/>
<dbReference type="Proteomes" id="UP000027180">
    <property type="component" value="Chromosome"/>
</dbReference>
<sequence length="149" mass="17184">MTDILFYHLTETRLEDALPPLIDKSVERGWRVAVQTREPARRDALDVHLWTFREESFLPHGTDEADFAESQPVLLTVTPDNPNAATVRFIVDGAEPPPAASYERIVFMFDGHDQEQLEAARAQWKRLKGEGHNLTYWQQTPEGRWEKKA</sequence>
<dbReference type="GO" id="GO:0006260">
    <property type="term" value="P:DNA replication"/>
    <property type="evidence" value="ECO:0007669"/>
    <property type="project" value="InterPro"/>
</dbReference>
<gene>
    <name evidence="1" type="ORF">IE4771_CH01516</name>
</gene>
<reference evidence="1 2" key="1">
    <citation type="submission" date="2013-12" db="EMBL/GenBank/DDBJ databases">
        <title>Complete genome sequence of Rhizobium etli bv. mimosae IE4771.</title>
        <authorList>
            <person name="Bustos P."/>
            <person name="Santamaria R.I."/>
            <person name="Lozano L."/>
            <person name="Ormeno-Orrillo E."/>
            <person name="Rogel M.A."/>
            <person name="Romero D."/>
            <person name="Cevallos M.A."/>
            <person name="Martinez-Romero E."/>
            <person name="Gonzalez V."/>
        </authorList>
    </citation>
    <scope>NUCLEOTIDE SEQUENCE [LARGE SCALE GENOMIC DNA]</scope>
    <source>
        <strain evidence="1 2">IE4771</strain>
    </source>
</reference>
<dbReference type="InterPro" id="IPR036768">
    <property type="entry name" value="PolIII_chi_sf"/>
</dbReference>
<evidence type="ECO:0000313" key="2">
    <source>
        <dbReference type="Proteomes" id="UP000027180"/>
    </source>
</evidence>
<dbReference type="PANTHER" id="PTHR38767">
    <property type="entry name" value="DNA POLYMERASE III SUBUNIT CHI"/>
    <property type="match status" value="1"/>
</dbReference>
<dbReference type="Pfam" id="PF04364">
    <property type="entry name" value="DNA_pol3_chi"/>
    <property type="match status" value="1"/>
</dbReference>
<dbReference type="RefSeq" id="WP_038688022.1">
    <property type="nucleotide sequence ID" value="NZ_CP006986.1"/>
</dbReference>
<dbReference type="GO" id="GO:0003677">
    <property type="term" value="F:DNA binding"/>
    <property type="evidence" value="ECO:0007669"/>
    <property type="project" value="InterPro"/>
</dbReference>
<dbReference type="InterPro" id="IPR007459">
    <property type="entry name" value="DNA_pol3_chi"/>
</dbReference>
<accession>A0A060I435</accession>
<dbReference type="OrthoDB" id="9795973at2"/>
<evidence type="ECO:0000313" key="1">
    <source>
        <dbReference type="EMBL" id="AIC26660.1"/>
    </source>
</evidence>
<dbReference type="GO" id="GO:0003887">
    <property type="term" value="F:DNA-directed DNA polymerase activity"/>
    <property type="evidence" value="ECO:0007669"/>
    <property type="project" value="UniProtKB-EC"/>
</dbReference>
<dbReference type="Gene3D" id="3.40.50.10110">
    <property type="entry name" value="DNA polymerase III subunit chi"/>
    <property type="match status" value="1"/>
</dbReference>
<dbReference type="HOGENOM" id="CLU_131584_4_0_5"/>